<proteinExistence type="predicted"/>
<reference evidence="2 3" key="1">
    <citation type="submission" date="2016-10" db="EMBL/GenBank/DDBJ databases">
        <authorList>
            <person name="de Groot N.N."/>
        </authorList>
    </citation>
    <scope>NUCLEOTIDE SEQUENCE [LARGE SCALE GENOMIC DNA]</scope>
    <source>
        <strain evidence="2 3">RK1</strain>
    </source>
</reference>
<dbReference type="Proteomes" id="UP000198670">
    <property type="component" value="Unassembled WGS sequence"/>
</dbReference>
<dbReference type="EMBL" id="FOQO01000001">
    <property type="protein sequence ID" value="SFH89644.1"/>
    <property type="molecule type" value="Genomic_DNA"/>
</dbReference>
<protein>
    <submittedName>
        <fullName evidence="2">Mobilisation protein (MobC)</fullName>
    </submittedName>
</protein>
<name>A0A1I3DSB3_9SPHI</name>
<dbReference type="InterPro" id="IPR008687">
    <property type="entry name" value="MobC"/>
</dbReference>
<keyword evidence="3" id="KW-1185">Reference proteome</keyword>
<sequence length="136" mass="15782">MKKSKQNRKPLPSEQRTRRFELRLSEAERAQFLELEKALGLSRADIVRIRVLQHSKKMLVNTTEIMKLLDGIGTQIGRSGNNINQLAKHANSLQQQGMLHSAIMRDLAPLLTEYIRLQRKLEQSVRRLIRLMRGQT</sequence>
<gene>
    <name evidence="2" type="ORF">SAMN05444682_101617</name>
</gene>
<organism evidence="2 3">
    <name type="scientific">Parapedobacter indicus</name>
    <dbReference type="NCBI Taxonomy" id="1477437"/>
    <lineage>
        <taxon>Bacteria</taxon>
        <taxon>Pseudomonadati</taxon>
        <taxon>Bacteroidota</taxon>
        <taxon>Sphingobacteriia</taxon>
        <taxon>Sphingobacteriales</taxon>
        <taxon>Sphingobacteriaceae</taxon>
        <taxon>Parapedobacter</taxon>
    </lineage>
</organism>
<evidence type="ECO:0000313" key="2">
    <source>
        <dbReference type="EMBL" id="SFH89644.1"/>
    </source>
</evidence>
<dbReference type="STRING" id="1477437.SAMN05444682_101617"/>
<dbReference type="RefSeq" id="WP_090624035.1">
    <property type="nucleotide sequence ID" value="NZ_FOQO01000001.1"/>
</dbReference>
<accession>A0A1I3DSB3</accession>
<evidence type="ECO:0000259" key="1">
    <source>
        <dbReference type="Pfam" id="PF05713"/>
    </source>
</evidence>
<dbReference type="OrthoDB" id="681025at2"/>
<feature type="domain" description="Bacterial mobilisation" evidence="1">
    <location>
        <begin position="75"/>
        <end position="123"/>
    </location>
</feature>
<dbReference type="AlphaFoldDB" id="A0A1I3DSB3"/>
<dbReference type="Pfam" id="PF05713">
    <property type="entry name" value="MobC"/>
    <property type="match status" value="1"/>
</dbReference>
<evidence type="ECO:0000313" key="3">
    <source>
        <dbReference type="Proteomes" id="UP000198670"/>
    </source>
</evidence>